<dbReference type="Pfam" id="PF13898">
    <property type="entry name" value="MINDY-3_4_CD"/>
    <property type="match status" value="1"/>
</dbReference>
<dbReference type="GO" id="GO:0006508">
    <property type="term" value="P:proteolysis"/>
    <property type="evidence" value="ECO:0007669"/>
    <property type="project" value="UniProtKB-KW"/>
</dbReference>
<proteinExistence type="inferred from homology"/>
<comment type="function">
    <text evidence="2">Hydrolase that can remove 'Lys-48'-linked conjugated ubiquitin from proteins.</text>
</comment>
<keyword evidence="2" id="KW-0833">Ubl conjugation pathway</keyword>
<comment type="similarity">
    <text evidence="1 2">Belongs to the MINDY deubiquitinase family. FAM188 subfamily.</text>
</comment>
<evidence type="ECO:0000313" key="4">
    <source>
        <dbReference type="Proteomes" id="UP000515150"/>
    </source>
</evidence>
<dbReference type="GO" id="GO:0071108">
    <property type="term" value="P:protein K48-linked deubiquitination"/>
    <property type="evidence" value="ECO:0007669"/>
    <property type="project" value="InterPro"/>
</dbReference>
<dbReference type="GO" id="GO:1990380">
    <property type="term" value="F:K48-linked deubiquitinase activity"/>
    <property type="evidence" value="ECO:0007669"/>
    <property type="project" value="UniProtKB-UniRule"/>
</dbReference>
<dbReference type="GeneID" id="114868002"/>
<evidence type="ECO:0000313" key="5">
    <source>
        <dbReference type="RefSeq" id="XP_055370172.1"/>
    </source>
</evidence>
<name>A0A9W2Y891_BETSP</name>
<dbReference type="GO" id="GO:0004843">
    <property type="term" value="F:cysteine-type deubiquitinase activity"/>
    <property type="evidence" value="ECO:0007669"/>
    <property type="project" value="UniProtKB-UniRule"/>
</dbReference>
<keyword evidence="2" id="KW-0645">Protease</keyword>
<dbReference type="CTD" id="646951"/>
<feature type="domain" description="Deubiquitinating enzyme MINDY-3/4 conserved" evidence="3">
    <location>
        <begin position="68"/>
        <end position="448"/>
    </location>
</feature>
<dbReference type="InterPro" id="IPR039785">
    <property type="entry name" value="MINY3/4"/>
</dbReference>
<keyword evidence="2 5" id="KW-0378">Hydrolase</keyword>
<evidence type="ECO:0000256" key="1">
    <source>
        <dbReference type="ARBA" id="ARBA00011074"/>
    </source>
</evidence>
<comment type="catalytic activity">
    <reaction evidence="2">
        <text>Thiol-dependent hydrolysis of ester, thioester, amide, peptide and isopeptide bonds formed by the C-terminal Gly of ubiquitin (a 76-residue protein attached to proteins as an intracellular targeting signal).</text>
        <dbReference type="EC" id="3.4.19.12"/>
    </reaction>
</comment>
<evidence type="ECO:0000256" key="2">
    <source>
        <dbReference type="RuleBase" id="RU367088"/>
    </source>
</evidence>
<accession>A0A9W2Y891</accession>
<evidence type="ECO:0000259" key="3">
    <source>
        <dbReference type="SMART" id="SM01174"/>
    </source>
</evidence>
<reference evidence="5" key="1">
    <citation type="submission" date="2025-08" db="UniProtKB">
        <authorList>
            <consortium name="RefSeq"/>
        </authorList>
    </citation>
    <scope>IDENTIFICATION</scope>
</reference>
<dbReference type="RefSeq" id="XP_055370172.1">
    <property type="nucleotide sequence ID" value="XM_055514197.1"/>
</dbReference>
<dbReference type="EC" id="3.4.19.12" evidence="2"/>
<protein>
    <recommendedName>
        <fullName evidence="2">Ubiquitin carboxyl-terminal hydrolase MINDY</fullName>
        <ecNumber evidence="2">3.4.19.12</ecNumber>
    </recommendedName>
</protein>
<dbReference type="AlphaFoldDB" id="A0A9W2Y891"/>
<dbReference type="PANTHER" id="PTHR12473:SF18">
    <property type="entry name" value="INACTIVE UBIQUITIN CARBOXYL-TERMINAL HYDROLASE MINDY-4B"/>
    <property type="match status" value="1"/>
</dbReference>
<dbReference type="InterPro" id="IPR025257">
    <property type="entry name" value="MINDY-3/4_CD"/>
</dbReference>
<sequence length="453" mass="51523">MSDYIELLQLEVNKNPDRLLDVGNEEDPEEAPPPCRALPPPCSIPRRLVVSPGLGGTPVTPQLTESLRRILFGRTFHVFNYEWRKSSFVFRDPNSDLSYALETDRGGAGPIQMVVQARVIKHLLFMHQNSLERRTLHSLSAVGQEQQERALAAALSDCLWSAGQELSATVALVAENYCITPPLDYKLDNFTEKLQLFTFNRKEDVRKFVLDHIQCFKEEGGHGVILFLYSLICSRTVDRLKEDLDSSTHHLLHLSLGNFICRQALLNLLLTGRACPHVFNGAVHVEERPPAERPLQGVLCRSDVGYLHWSREQMERDTLPQVGSMLKTPRFPIWVCCINGSCSVLFSLNRMLLSDWKMEHLFYLYYYNGQSSQRSTVRLTVGEDRDRPGWVGVQSYPLFASSVLCADTHSHHWEASSTDTEGDPEKRFPSLEMTIRTKWAGAAITWNDTLPFY</sequence>
<dbReference type="Proteomes" id="UP000515150">
    <property type="component" value="Chromosome 13"/>
</dbReference>
<gene>
    <name evidence="5" type="primary">mindy4b</name>
</gene>
<dbReference type="SMART" id="SM01174">
    <property type="entry name" value="DUF4205"/>
    <property type="match status" value="1"/>
</dbReference>
<organism evidence="4 5">
    <name type="scientific">Betta splendens</name>
    <name type="common">Siamese fighting fish</name>
    <dbReference type="NCBI Taxonomy" id="158456"/>
    <lineage>
        <taxon>Eukaryota</taxon>
        <taxon>Metazoa</taxon>
        <taxon>Chordata</taxon>
        <taxon>Craniata</taxon>
        <taxon>Vertebrata</taxon>
        <taxon>Euteleostomi</taxon>
        <taxon>Actinopterygii</taxon>
        <taxon>Neopterygii</taxon>
        <taxon>Teleostei</taxon>
        <taxon>Neoteleostei</taxon>
        <taxon>Acanthomorphata</taxon>
        <taxon>Anabantaria</taxon>
        <taxon>Anabantiformes</taxon>
        <taxon>Anabantoidei</taxon>
        <taxon>Osphronemidae</taxon>
        <taxon>Betta</taxon>
    </lineage>
</organism>
<dbReference type="OrthoDB" id="10263628at2759"/>
<keyword evidence="2" id="KW-0788">Thiol protease</keyword>
<keyword evidence="4" id="KW-1185">Reference proteome</keyword>
<dbReference type="PANTHER" id="PTHR12473">
    <property type="entry name" value="UBIQUITIN CARBOXYL-TERMINAL HYDROLASE MINDY-4-RELATED"/>
    <property type="match status" value="1"/>
</dbReference>